<feature type="region of interest" description="Disordered" evidence="9">
    <location>
        <begin position="1"/>
        <end position="24"/>
    </location>
</feature>
<gene>
    <name evidence="10" type="primary">Mo06713</name>
    <name evidence="10" type="ORF">E5Q_06713</name>
</gene>
<evidence type="ECO:0000313" key="10">
    <source>
        <dbReference type="EMBL" id="GAB00011.1"/>
    </source>
</evidence>
<dbReference type="HOGENOM" id="CLU_539771_0_0_1"/>
<dbReference type="GO" id="GO:0005634">
    <property type="term" value="C:nucleus"/>
    <property type="evidence" value="ECO:0007669"/>
    <property type="project" value="UniProtKB-SubCell"/>
</dbReference>
<dbReference type="PANTHER" id="PTHR13989:SF33">
    <property type="entry name" value="CST COMPLEX SUBUNIT STN1"/>
    <property type="match status" value="1"/>
</dbReference>
<name>G7EB00_MIXOS</name>
<dbReference type="STRING" id="764103.G7EB00"/>
<dbReference type="eggNOG" id="ENOG502SHTK">
    <property type="taxonomic scope" value="Eukaryota"/>
</dbReference>
<feature type="compositionally biased region" description="Low complexity" evidence="9">
    <location>
        <begin position="262"/>
        <end position="277"/>
    </location>
</feature>
<reference evidence="10 11" key="1">
    <citation type="journal article" date="2011" name="J. Gen. Appl. Microbiol.">
        <title>Draft genome sequencing of the enigmatic basidiomycete Mixia osmundae.</title>
        <authorList>
            <person name="Nishida H."/>
            <person name="Nagatsuka Y."/>
            <person name="Sugiyama J."/>
        </authorList>
    </citation>
    <scope>NUCLEOTIDE SEQUENCE [LARGE SCALE GENOMIC DNA]</scope>
    <source>
        <strain evidence="11">CBS 9802 / IAM 14324 / JCM 22182 / KY 12970</strain>
    </source>
</reference>
<evidence type="ECO:0000256" key="3">
    <source>
        <dbReference type="ARBA" id="ARBA00017411"/>
    </source>
</evidence>
<feature type="compositionally biased region" description="Polar residues" evidence="9">
    <location>
        <begin position="1"/>
        <end position="22"/>
    </location>
</feature>
<sequence>MQATTNGEVASSTHRNSASTAPQVDIAKHRVSPASLLTDKDQALLGIWLANHALVRCRAVDILKRMRHETVQEQDCWFLGRYPTKRVEIVGLLVSAIVDTTPRKDNPSVDRLSMVRYAVDDGTAVLECVCWCSELALSLARKGLRGKMRISRDLDEQLCQEAREGEMQPSEAFKVGTLVRIQGMLELFRQRRQINVRLIEALVSPSAEPRHIIECARLKIEVYAKPVDIGNTVWESRRRQGIERTARELQERQTRSQSALDISISQSQVSETSSASEGDSPSGLKDPARLTRRQIEPNRFRGYIEEFIATRLEEPAFSIARLRDDDKIRAFAARLARANHRANTLTPLSVLKSRNDYVPIPKTTSVTKLKSTDPTRLITEAVLALFKEGSVVLADRSSDAATNRAVLAMQKANPKLTVDEIYEPVNVDTLGQAIGLVLRRSGLQALSCDEISQQVRAWNPKWQRVSTGSIDSVLNELCDLRRVSVASNDGARLYLHAGSDLSAIA</sequence>
<dbReference type="InterPro" id="IPR012340">
    <property type="entry name" value="NA-bd_OB-fold"/>
</dbReference>
<dbReference type="Proteomes" id="UP000009131">
    <property type="component" value="Unassembled WGS sequence"/>
</dbReference>
<keyword evidence="11" id="KW-1185">Reference proteome</keyword>
<accession>G7EB00</accession>
<evidence type="ECO:0000313" key="11">
    <source>
        <dbReference type="Proteomes" id="UP000009131"/>
    </source>
</evidence>
<feature type="region of interest" description="Disordered" evidence="9">
    <location>
        <begin position="247"/>
        <end position="291"/>
    </location>
</feature>
<keyword evidence="7" id="KW-0539">Nucleus</keyword>
<dbReference type="GO" id="GO:0003677">
    <property type="term" value="F:DNA binding"/>
    <property type="evidence" value="ECO:0007669"/>
    <property type="project" value="UniProtKB-KW"/>
</dbReference>
<comment type="subcellular location">
    <subcellularLocation>
        <location evidence="2">Chromosome</location>
        <location evidence="2">Telomere</location>
    </subcellularLocation>
    <subcellularLocation>
        <location evidence="1">Nucleus</location>
    </subcellularLocation>
</comment>
<dbReference type="InParanoid" id="G7EB00"/>
<evidence type="ECO:0000256" key="8">
    <source>
        <dbReference type="ARBA" id="ARBA00030039"/>
    </source>
</evidence>
<evidence type="ECO:0000256" key="5">
    <source>
        <dbReference type="ARBA" id="ARBA00022895"/>
    </source>
</evidence>
<organism evidence="10 11">
    <name type="scientific">Mixia osmundae (strain CBS 9802 / IAM 14324 / JCM 22182 / KY 12970)</name>
    <dbReference type="NCBI Taxonomy" id="764103"/>
    <lineage>
        <taxon>Eukaryota</taxon>
        <taxon>Fungi</taxon>
        <taxon>Dikarya</taxon>
        <taxon>Basidiomycota</taxon>
        <taxon>Pucciniomycotina</taxon>
        <taxon>Mixiomycetes</taxon>
        <taxon>Mixiales</taxon>
        <taxon>Mixiaceae</taxon>
        <taxon>Mixia</taxon>
    </lineage>
</organism>
<protein>
    <recommendedName>
        <fullName evidence="3">CST complex subunit STN1</fullName>
    </recommendedName>
    <alternativeName>
        <fullName evidence="8">Suppressor of cdc thirteen homolog</fullName>
    </alternativeName>
</protein>
<evidence type="ECO:0000256" key="9">
    <source>
        <dbReference type="SAM" id="MobiDB-lite"/>
    </source>
</evidence>
<dbReference type="EMBL" id="BABT02000252">
    <property type="protein sequence ID" value="GAB00011.1"/>
    <property type="molecule type" value="Genomic_DNA"/>
</dbReference>
<evidence type="ECO:0000256" key="4">
    <source>
        <dbReference type="ARBA" id="ARBA00022454"/>
    </source>
</evidence>
<dbReference type="Gene3D" id="2.40.50.140">
    <property type="entry name" value="Nucleic acid-binding proteins"/>
    <property type="match status" value="1"/>
</dbReference>
<dbReference type="RefSeq" id="XP_014565622.1">
    <property type="nucleotide sequence ID" value="XM_014710136.1"/>
</dbReference>
<keyword evidence="6" id="KW-0238">DNA-binding</keyword>
<comment type="caution">
    <text evidence="10">The sequence shown here is derived from an EMBL/GenBank/DDBJ whole genome shotgun (WGS) entry which is preliminary data.</text>
</comment>
<dbReference type="InterPro" id="IPR040260">
    <property type="entry name" value="RFA2-like"/>
</dbReference>
<keyword evidence="4" id="KW-0158">Chromosome</keyword>
<dbReference type="SUPFAM" id="SSF50249">
    <property type="entry name" value="Nucleic acid-binding proteins"/>
    <property type="match status" value="1"/>
</dbReference>
<evidence type="ECO:0000256" key="6">
    <source>
        <dbReference type="ARBA" id="ARBA00023125"/>
    </source>
</evidence>
<dbReference type="GO" id="GO:0000781">
    <property type="term" value="C:chromosome, telomeric region"/>
    <property type="evidence" value="ECO:0007669"/>
    <property type="project" value="UniProtKB-SubCell"/>
</dbReference>
<reference evidence="10 11" key="2">
    <citation type="journal article" date="2012" name="Open Biol.">
        <title>Characteristics of nucleosomes and linker DNA regions on the genome of the basidiomycete Mixia osmundae revealed by mono- and dinucleosome mapping.</title>
        <authorList>
            <person name="Nishida H."/>
            <person name="Kondo S."/>
            <person name="Matsumoto T."/>
            <person name="Suzuki Y."/>
            <person name="Yoshikawa H."/>
            <person name="Taylor T.D."/>
            <person name="Sugiyama J."/>
        </authorList>
    </citation>
    <scope>NUCLEOTIDE SEQUENCE [LARGE SCALE GENOMIC DNA]</scope>
    <source>
        <strain evidence="11">CBS 9802 / IAM 14324 / JCM 22182 / KY 12970</strain>
    </source>
</reference>
<evidence type="ECO:0000256" key="2">
    <source>
        <dbReference type="ARBA" id="ARBA00004574"/>
    </source>
</evidence>
<dbReference type="PANTHER" id="PTHR13989">
    <property type="entry name" value="REPLICATION PROTEIN A-RELATED"/>
    <property type="match status" value="1"/>
</dbReference>
<keyword evidence="5" id="KW-0779">Telomere</keyword>
<dbReference type="OrthoDB" id="77828at2759"/>
<evidence type="ECO:0000256" key="1">
    <source>
        <dbReference type="ARBA" id="ARBA00004123"/>
    </source>
</evidence>
<proteinExistence type="predicted"/>
<dbReference type="AlphaFoldDB" id="G7EB00"/>
<evidence type="ECO:0000256" key="7">
    <source>
        <dbReference type="ARBA" id="ARBA00023242"/>
    </source>
</evidence>